<dbReference type="SMART" id="SM00256">
    <property type="entry name" value="FBOX"/>
    <property type="match status" value="1"/>
</dbReference>
<accession>A0ABM0WLY1</accession>
<dbReference type="PROSITE" id="PS50181">
    <property type="entry name" value="FBOX"/>
    <property type="match status" value="1"/>
</dbReference>
<dbReference type="RefSeq" id="XP_010472989.1">
    <property type="nucleotide sequence ID" value="XM_010474687.2"/>
</dbReference>
<keyword evidence="2" id="KW-1185">Reference proteome</keyword>
<gene>
    <name evidence="3 4" type="primary">LOC104752522</name>
</gene>
<proteinExistence type="predicted"/>
<reference evidence="2" key="2">
    <citation type="journal article" date="2014" name="Nat. Commun.">
        <title>The emerging biofuel crop Camelina sativa retains a highly undifferentiated hexaploid genome structure.</title>
        <authorList>
            <person name="Kagale S."/>
            <person name="Koh C."/>
            <person name="Nixon J."/>
            <person name="Bollina V."/>
            <person name="Clarke W.E."/>
            <person name="Tuteja R."/>
            <person name="Spillane C."/>
            <person name="Robinson S.J."/>
            <person name="Links M.G."/>
            <person name="Clarke C."/>
            <person name="Higgins E.E."/>
            <person name="Huebert T."/>
            <person name="Sharpe A.G."/>
            <person name="Parkin I.A."/>
        </authorList>
    </citation>
    <scope>NUCLEOTIDE SEQUENCE [LARGE SCALE GENOMIC DNA]</scope>
    <source>
        <strain evidence="2">r\DH55</strain>
    </source>
</reference>
<dbReference type="Pfam" id="PF00646">
    <property type="entry name" value="F-box"/>
    <property type="match status" value="1"/>
</dbReference>
<sequence length="262" mass="29876">MNNLPEDCIAKILSLTTIADVCRSSAVSRIFRSAAESDNVWNHFLPSDFPAGFAAPAGLPTRKQLFFSLVHNPLLLNDAHLSFSLERESGKKCYIMAARSLSVVWGHDQRYWQWITLPNTRFVEVAELILVWWLEITGKINMSLLSDDTLYASYLVFKWNDAPYGFRQPVETSLVLPADTDDHVQPSLVSLMQNPGTEEEAQCAAMRRDGWYEVELGHFFKRRGDMGEIEMSLKETKKPFEKRGLILYGIEIRPMPQLYPTG</sequence>
<feature type="domain" description="F-box" evidence="1">
    <location>
        <begin position="1"/>
        <end position="44"/>
    </location>
</feature>
<dbReference type="PANTHER" id="PTHR32278:SF138">
    <property type="entry name" value="F-BOX PROTEIN PP2-B11"/>
    <property type="match status" value="1"/>
</dbReference>
<dbReference type="Proteomes" id="UP000694864">
    <property type="component" value="Chromosome 16"/>
</dbReference>
<organism evidence="2 3">
    <name type="scientific">Camelina sativa</name>
    <name type="common">False flax</name>
    <name type="synonym">Myagrum sativum</name>
    <dbReference type="NCBI Taxonomy" id="90675"/>
    <lineage>
        <taxon>Eukaryota</taxon>
        <taxon>Viridiplantae</taxon>
        <taxon>Streptophyta</taxon>
        <taxon>Embryophyta</taxon>
        <taxon>Tracheophyta</taxon>
        <taxon>Spermatophyta</taxon>
        <taxon>Magnoliopsida</taxon>
        <taxon>eudicotyledons</taxon>
        <taxon>Gunneridae</taxon>
        <taxon>Pentapetalae</taxon>
        <taxon>rosids</taxon>
        <taxon>malvids</taxon>
        <taxon>Brassicales</taxon>
        <taxon>Brassicaceae</taxon>
        <taxon>Camelineae</taxon>
        <taxon>Camelina</taxon>
    </lineage>
</organism>
<dbReference type="PANTHER" id="PTHR32278">
    <property type="entry name" value="F-BOX DOMAIN-CONTAINING PROTEIN"/>
    <property type="match status" value="1"/>
</dbReference>
<dbReference type="InterPro" id="IPR025886">
    <property type="entry name" value="PP2-like"/>
</dbReference>
<dbReference type="Pfam" id="PF14299">
    <property type="entry name" value="PP2"/>
    <property type="match status" value="1"/>
</dbReference>
<dbReference type="InterPro" id="IPR001810">
    <property type="entry name" value="F-box_dom"/>
</dbReference>
<evidence type="ECO:0000313" key="4">
    <source>
        <dbReference type="RefSeq" id="XP_010472989.1"/>
    </source>
</evidence>
<reference evidence="3 4" key="3">
    <citation type="submission" date="2025-05" db="UniProtKB">
        <authorList>
            <consortium name="RefSeq"/>
        </authorList>
    </citation>
    <scope>IDENTIFICATION</scope>
    <source>
        <tissue evidence="3 4">Leaf</tissue>
    </source>
</reference>
<protein>
    <submittedName>
        <fullName evidence="3">F-box protein PP2-B11-like isoform X1</fullName>
    </submittedName>
    <submittedName>
        <fullName evidence="4">F-box protein PP2-B11-like isoform X2</fullName>
    </submittedName>
</protein>
<reference evidence="2" key="1">
    <citation type="journal article" date="1997" name="Nucleic Acids Res.">
        <title>tRNAscan-SE: a program for improved detection of transfer RNA genes in genomic sequence.</title>
        <authorList>
            <person name="Lowe T.M."/>
            <person name="Eddy S.R."/>
        </authorList>
    </citation>
    <scope>NUCLEOTIDE SEQUENCE [LARGE SCALE GENOMIC DNA]</scope>
    <source>
        <strain evidence="2">r\DH55</strain>
    </source>
</reference>
<evidence type="ECO:0000313" key="3">
    <source>
        <dbReference type="RefSeq" id="XP_010472988.1"/>
    </source>
</evidence>
<name>A0ABM0WLY1_CAMSA</name>
<dbReference type="Gene3D" id="1.20.1280.50">
    <property type="match status" value="1"/>
</dbReference>
<dbReference type="RefSeq" id="XP_010472988.1">
    <property type="nucleotide sequence ID" value="XM_010474686.2"/>
</dbReference>
<evidence type="ECO:0000259" key="1">
    <source>
        <dbReference type="PROSITE" id="PS50181"/>
    </source>
</evidence>
<dbReference type="CDD" id="cd22162">
    <property type="entry name" value="F-box_AtSKIP3-like"/>
    <property type="match status" value="1"/>
</dbReference>
<evidence type="ECO:0000313" key="2">
    <source>
        <dbReference type="Proteomes" id="UP000694864"/>
    </source>
</evidence>
<dbReference type="SUPFAM" id="SSF81383">
    <property type="entry name" value="F-box domain"/>
    <property type="match status" value="1"/>
</dbReference>
<dbReference type="GeneID" id="104752522"/>
<dbReference type="InterPro" id="IPR036047">
    <property type="entry name" value="F-box-like_dom_sf"/>
</dbReference>